<name>A0ABZ3CBK8_9ACTN</name>
<reference evidence="1 2" key="1">
    <citation type="journal article" date="2023" name="Environ Microbiome">
        <title>A coral-associated actinobacterium mitigates coral bleaching under heat stress.</title>
        <authorList>
            <person name="Li J."/>
            <person name="Zou Y."/>
            <person name="Li Q."/>
            <person name="Zhang J."/>
            <person name="Bourne D.G."/>
            <person name="Lyu Y."/>
            <person name="Liu C."/>
            <person name="Zhang S."/>
        </authorList>
    </citation>
    <scope>NUCLEOTIDE SEQUENCE [LARGE SCALE GENOMIC DNA]</scope>
    <source>
        <strain evidence="1 2">SCSIO 13291</strain>
    </source>
</reference>
<sequence>MPIRALELDAACVEAVDLAREAAIAQAGVIAVGEHLGVRAEDSRVATHLFASEHPGYTGWQWAVTVVRAARARVVTVSEICLLPGDGALVAPAWVPWAERVEAGDVTPGIMRPTADDDPRLEAGFTGGDAAREADPAEWQQTRAVVAELGLGRERVMSGYGRDEAADRWIDGDGGPHNPMTKQAPGPCQTCAYFVRLSGSLGRQFGACANGFSPSDAQVVSVDHGCGAHSDAVEPERGVDLPRPVWDTVTTEELLFD</sequence>
<dbReference type="InterPro" id="IPR021391">
    <property type="entry name" value="DUF3027"/>
</dbReference>
<dbReference type="RefSeq" id="WP_342372930.1">
    <property type="nucleotide sequence ID" value="NZ_CP115965.1"/>
</dbReference>
<gene>
    <name evidence="1" type="ORF">PCC79_02820</name>
</gene>
<evidence type="ECO:0000313" key="2">
    <source>
        <dbReference type="Proteomes" id="UP001434337"/>
    </source>
</evidence>
<accession>A0ABZ3CBK8</accession>
<proteinExistence type="predicted"/>
<organism evidence="1 2">
    <name type="scientific">Propioniciclava soli</name>
    <dbReference type="NCBI Taxonomy" id="2775081"/>
    <lineage>
        <taxon>Bacteria</taxon>
        <taxon>Bacillati</taxon>
        <taxon>Actinomycetota</taxon>
        <taxon>Actinomycetes</taxon>
        <taxon>Propionibacteriales</taxon>
        <taxon>Propionibacteriaceae</taxon>
        <taxon>Propioniciclava</taxon>
    </lineage>
</organism>
<dbReference type="Pfam" id="PF11228">
    <property type="entry name" value="DUF3027"/>
    <property type="match status" value="1"/>
</dbReference>
<dbReference type="EMBL" id="CP115965">
    <property type="protein sequence ID" value="WZW99152.1"/>
    <property type="molecule type" value="Genomic_DNA"/>
</dbReference>
<evidence type="ECO:0000313" key="1">
    <source>
        <dbReference type="EMBL" id="WZW99152.1"/>
    </source>
</evidence>
<dbReference type="Proteomes" id="UP001434337">
    <property type="component" value="Chromosome"/>
</dbReference>
<protein>
    <submittedName>
        <fullName evidence="1">DUF3027 domain-containing protein</fullName>
    </submittedName>
</protein>
<keyword evidence="2" id="KW-1185">Reference proteome</keyword>